<accession>A0A8J2X3D3</accession>
<name>A0A8J2X3D3_9STRA</name>
<feature type="compositionally biased region" description="Basic and acidic residues" evidence="1">
    <location>
        <begin position="134"/>
        <end position="144"/>
    </location>
</feature>
<gene>
    <name evidence="2" type="ORF">PECAL_3P28320</name>
</gene>
<evidence type="ECO:0000313" key="3">
    <source>
        <dbReference type="Proteomes" id="UP000789595"/>
    </source>
</evidence>
<feature type="region of interest" description="Disordered" evidence="1">
    <location>
        <begin position="1"/>
        <end position="47"/>
    </location>
</feature>
<feature type="compositionally biased region" description="Low complexity" evidence="1">
    <location>
        <begin position="115"/>
        <end position="132"/>
    </location>
</feature>
<dbReference type="EMBL" id="CAKKNE010000003">
    <property type="protein sequence ID" value="CAH0372791.1"/>
    <property type="molecule type" value="Genomic_DNA"/>
</dbReference>
<proteinExistence type="predicted"/>
<dbReference type="Proteomes" id="UP000789595">
    <property type="component" value="Unassembled WGS sequence"/>
</dbReference>
<protein>
    <submittedName>
        <fullName evidence="2">Uncharacterized protein</fullName>
    </submittedName>
</protein>
<feature type="region of interest" description="Disordered" evidence="1">
    <location>
        <begin position="79"/>
        <end position="146"/>
    </location>
</feature>
<feature type="compositionally biased region" description="Basic and acidic residues" evidence="1">
    <location>
        <begin position="30"/>
        <end position="46"/>
    </location>
</feature>
<comment type="caution">
    <text evidence="2">The sequence shown here is derived from an EMBL/GenBank/DDBJ whole genome shotgun (WGS) entry which is preliminary data.</text>
</comment>
<reference evidence="2" key="1">
    <citation type="submission" date="2021-11" db="EMBL/GenBank/DDBJ databases">
        <authorList>
            <consortium name="Genoscope - CEA"/>
            <person name="William W."/>
        </authorList>
    </citation>
    <scope>NUCLEOTIDE SEQUENCE</scope>
</reference>
<organism evidence="2 3">
    <name type="scientific">Pelagomonas calceolata</name>
    <dbReference type="NCBI Taxonomy" id="35677"/>
    <lineage>
        <taxon>Eukaryota</taxon>
        <taxon>Sar</taxon>
        <taxon>Stramenopiles</taxon>
        <taxon>Ochrophyta</taxon>
        <taxon>Pelagophyceae</taxon>
        <taxon>Pelagomonadales</taxon>
        <taxon>Pelagomonadaceae</taxon>
        <taxon>Pelagomonas</taxon>
    </lineage>
</organism>
<dbReference type="AlphaFoldDB" id="A0A8J2X3D3"/>
<evidence type="ECO:0000256" key="1">
    <source>
        <dbReference type="SAM" id="MobiDB-lite"/>
    </source>
</evidence>
<sequence length="293" mass="29932">PAQILTWRAAASASRTTGGASQPPSRTPKSYHETTPEASQVDRHAPFDGGAAGVGAAGAFCAGLLKKLKNWSKNDSLGSVTRAGDEKGDPLQASRGMAGGAARRTPSFEMRSRRSASLAAATSSSAARNASRVALEKTSPDHPTRSIVGALGRTGGGGGGFGQRAVPYASPLHAGTDTSLARCFLPNENTGDAFDGGPDADAASTSSLWAAKATAAPATATTPITVPGSMSTAPSGRIWLRTGLGRVYEDALKAPSKPSLKCNIFQRHPAPGPGYNTRSGARSHKDLPFTYGC</sequence>
<feature type="compositionally biased region" description="Low complexity" evidence="1">
    <location>
        <begin position="8"/>
        <end position="21"/>
    </location>
</feature>
<feature type="non-terminal residue" evidence="2">
    <location>
        <position position="1"/>
    </location>
</feature>
<keyword evidence="3" id="KW-1185">Reference proteome</keyword>
<evidence type="ECO:0000313" key="2">
    <source>
        <dbReference type="EMBL" id="CAH0372791.1"/>
    </source>
</evidence>